<feature type="domain" description="NADH-quinone oxidoreductase subunit D" evidence="6">
    <location>
        <begin position="302"/>
        <end position="457"/>
    </location>
</feature>
<proteinExistence type="predicted"/>
<name>A0A7C2VGV1_9AQUI</name>
<dbReference type="InterPro" id="IPR037232">
    <property type="entry name" value="NADH_quin_OxRdtase_su_C/D-like"/>
</dbReference>
<dbReference type="GO" id="GO:0016651">
    <property type="term" value="F:oxidoreductase activity, acting on NAD(P)H"/>
    <property type="evidence" value="ECO:0007669"/>
    <property type="project" value="InterPro"/>
</dbReference>
<dbReference type="InterPro" id="IPR052197">
    <property type="entry name" value="ComplexI_49kDa-like"/>
</dbReference>
<feature type="domain" description="NADH:ubiquinone oxidoreductase 30kDa subunit" evidence="5">
    <location>
        <begin position="30"/>
        <end position="148"/>
    </location>
</feature>
<dbReference type="Gene3D" id="3.30.460.80">
    <property type="entry name" value="NADH:ubiquinone oxidoreductase, 30kDa subunit"/>
    <property type="match status" value="1"/>
</dbReference>
<dbReference type="PANTHER" id="PTHR43485:SF1">
    <property type="entry name" value="FORMATE HYDROGENLYASE SUBUNIT 5-RELATED"/>
    <property type="match status" value="1"/>
</dbReference>
<dbReference type="InterPro" id="IPR001135">
    <property type="entry name" value="NADH_Q_OxRdtase_suD"/>
</dbReference>
<dbReference type="GO" id="GO:0005886">
    <property type="term" value="C:plasma membrane"/>
    <property type="evidence" value="ECO:0007669"/>
    <property type="project" value="UniProtKB-SubCell"/>
</dbReference>
<evidence type="ECO:0000313" key="7">
    <source>
        <dbReference type="EMBL" id="HEW46735.1"/>
    </source>
</evidence>
<dbReference type="InterPro" id="IPR020396">
    <property type="entry name" value="NADH_UbQ_OxRdtase_CS"/>
</dbReference>
<dbReference type="EMBL" id="DSFP01000072">
    <property type="protein sequence ID" value="HEW46735.1"/>
    <property type="molecule type" value="Genomic_DNA"/>
</dbReference>
<dbReference type="AlphaFoldDB" id="A0A7C2VGV1"/>
<dbReference type="GO" id="GO:0048038">
    <property type="term" value="F:quinone binding"/>
    <property type="evidence" value="ECO:0007669"/>
    <property type="project" value="InterPro"/>
</dbReference>
<evidence type="ECO:0000256" key="4">
    <source>
        <dbReference type="ARBA" id="ARBA00023027"/>
    </source>
</evidence>
<sequence length="530" mass="60669">MYIYHGGKVMEWLMQKAIGKREYLNELYLEVKREDFREACLYLYNKKKALLRLMFATDERQKDGAFRVYTVFSIPGMDRFFIIFITLKEDLTFPSITKDIPAAHWYEREIRDMFGLVPEGHPDPRRLIFHDSFPENSYPLRKDWTISEEDLRDWGEGIKQKVPYKFLEVEGEGIHEIPVGPVHAGIIEPGHFRFSVVGEVIFFLEARLFYTHKGIEKHFESMSFFDGVKLAERVSGVSSFSHSAAYCMAVERMAGVEISQKAKAIRTLLIELERLYNHIGDIGNMCAGTGLAVGYAKGAIIKERLMQLNQRLTGSRYLRGINLIGGVSKDVLLQWEDILSTLDVVSKEYEELMDMLLGSVSHIERLENTGKLSKDIAQRLGVTGVAARASGINDDIRRAHPHLLYDRLNLRVHTMQKGDVFARMMVRAKEAETSMSIIRTILEGRYEGELTVEVKEIPEYASALGYTETPRGSVFYWVMSGKDYKPFRVKVRSPSYCNWPALPFAVHGNIVPDFPLCNKSFNLSYSGCDM</sequence>
<comment type="caution">
    <text evidence="7">The sequence shown here is derived from an EMBL/GenBank/DDBJ whole genome shotgun (WGS) entry which is preliminary data.</text>
</comment>
<protein>
    <submittedName>
        <fullName evidence="7">NADH-quinone oxidoreductase subunit F</fullName>
    </submittedName>
</protein>
<dbReference type="SUPFAM" id="SSF56762">
    <property type="entry name" value="HydB/Nqo4-like"/>
    <property type="match status" value="1"/>
</dbReference>
<evidence type="ECO:0000256" key="3">
    <source>
        <dbReference type="ARBA" id="ARBA00023002"/>
    </source>
</evidence>
<evidence type="ECO:0000256" key="1">
    <source>
        <dbReference type="ARBA" id="ARBA00004202"/>
    </source>
</evidence>
<dbReference type="GO" id="GO:0051287">
    <property type="term" value="F:NAD binding"/>
    <property type="evidence" value="ECO:0007669"/>
    <property type="project" value="InterPro"/>
</dbReference>
<dbReference type="InterPro" id="IPR029014">
    <property type="entry name" value="NiFe-Hase_large"/>
</dbReference>
<evidence type="ECO:0000259" key="6">
    <source>
        <dbReference type="Pfam" id="PF00346"/>
    </source>
</evidence>
<dbReference type="SUPFAM" id="SSF143243">
    <property type="entry name" value="Nqo5-like"/>
    <property type="match status" value="1"/>
</dbReference>
<dbReference type="Gene3D" id="1.10.645.10">
    <property type="entry name" value="Cytochrome-c3 Hydrogenase, chain B"/>
    <property type="match status" value="1"/>
</dbReference>
<feature type="domain" description="NADH-quinone oxidoreductase subunit D" evidence="6">
    <location>
        <begin position="462"/>
        <end position="529"/>
    </location>
</feature>
<dbReference type="PROSITE" id="PS00542">
    <property type="entry name" value="COMPLEX1_30K"/>
    <property type="match status" value="1"/>
</dbReference>
<dbReference type="InterPro" id="IPR001268">
    <property type="entry name" value="NADH_UbQ_OxRdtase_30kDa_su"/>
</dbReference>
<keyword evidence="3" id="KW-0560">Oxidoreductase</keyword>
<dbReference type="PANTHER" id="PTHR43485">
    <property type="entry name" value="HYDROGENASE-4 COMPONENT G"/>
    <property type="match status" value="1"/>
</dbReference>
<organism evidence="7">
    <name type="scientific">Hydrogenobacter sp</name>
    <dbReference type="NCBI Taxonomy" id="2152829"/>
    <lineage>
        <taxon>Bacteria</taxon>
        <taxon>Pseudomonadati</taxon>
        <taxon>Aquificota</taxon>
        <taxon>Aquificia</taxon>
        <taxon>Aquificales</taxon>
        <taxon>Aquificaceae</taxon>
        <taxon>Hydrogenobacter</taxon>
    </lineage>
</organism>
<evidence type="ECO:0000256" key="2">
    <source>
        <dbReference type="ARBA" id="ARBA00022448"/>
    </source>
</evidence>
<gene>
    <name evidence="7" type="ORF">ENO47_08785</name>
</gene>
<keyword evidence="4" id="KW-0520">NAD</keyword>
<reference evidence="7" key="1">
    <citation type="journal article" date="2020" name="mSystems">
        <title>Genome- and Community-Level Interaction Insights into Carbon Utilization and Element Cycling Functions of Hydrothermarchaeota in Hydrothermal Sediment.</title>
        <authorList>
            <person name="Zhou Z."/>
            <person name="Liu Y."/>
            <person name="Xu W."/>
            <person name="Pan J."/>
            <person name="Luo Z.H."/>
            <person name="Li M."/>
        </authorList>
    </citation>
    <scope>NUCLEOTIDE SEQUENCE [LARGE SCALE GENOMIC DNA]</scope>
    <source>
        <strain evidence="7">SpSt-132</strain>
    </source>
</reference>
<comment type="subcellular location">
    <subcellularLocation>
        <location evidence="1">Cell membrane</location>
        <topology evidence="1">Peripheral membrane protein</topology>
    </subcellularLocation>
</comment>
<dbReference type="Pfam" id="PF00346">
    <property type="entry name" value="Complex1_49kDa"/>
    <property type="match status" value="2"/>
</dbReference>
<evidence type="ECO:0000259" key="5">
    <source>
        <dbReference type="Pfam" id="PF00329"/>
    </source>
</evidence>
<accession>A0A7C2VGV1</accession>
<dbReference type="Pfam" id="PF00329">
    <property type="entry name" value="Complex1_30kDa"/>
    <property type="match status" value="1"/>
</dbReference>
<keyword evidence="2" id="KW-0813">Transport</keyword>
<dbReference type="GO" id="GO:0008137">
    <property type="term" value="F:NADH dehydrogenase (ubiquinone) activity"/>
    <property type="evidence" value="ECO:0007669"/>
    <property type="project" value="InterPro"/>
</dbReference>